<evidence type="ECO:0000256" key="6">
    <source>
        <dbReference type="RuleBase" id="RU004057"/>
    </source>
</evidence>
<evidence type="ECO:0000313" key="9">
    <source>
        <dbReference type="EMBL" id="MCW3804935.1"/>
    </source>
</evidence>
<feature type="domain" description="MotA/TolQ/ExbB proton channel" evidence="8">
    <location>
        <begin position="31"/>
        <end position="114"/>
    </location>
</feature>
<protein>
    <submittedName>
        <fullName evidence="9">MotA/TolQ/ExbB proton channel family protein</fullName>
    </submittedName>
</protein>
<proteinExistence type="inferred from homology"/>
<reference evidence="9" key="1">
    <citation type="submission" date="2022-10" db="EMBL/GenBank/DDBJ databases">
        <authorList>
            <person name="Yu W.X."/>
        </authorList>
    </citation>
    <scope>NUCLEOTIDE SEQUENCE</scope>
    <source>
        <strain evidence="9">D04</strain>
    </source>
</reference>
<comment type="subcellular location">
    <subcellularLocation>
        <location evidence="1">Cell membrane</location>
        <topology evidence="1">Multi-pass membrane protein</topology>
    </subcellularLocation>
    <subcellularLocation>
        <location evidence="6">Membrane</location>
        <topology evidence="6">Multi-pass membrane protein</topology>
    </subcellularLocation>
</comment>
<keyword evidence="5 7" id="KW-0472">Membrane</keyword>
<keyword evidence="10" id="KW-1185">Reference proteome</keyword>
<dbReference type="GO" id="GO:0005886">
    <property type="term" value="C:plasma membrane"/>
    <property type="evidence" value="ECO:0007669"/>
    <property type="project" value="UniProtKB-SubCell"/>
</dbReference>
<comment type="similarity">
    <text evidence="6">Belongs to the exbB/tolQ family.</text>
</comment>
<dbReference type="AlphaFoldDB" id="A0AAE3SIQ8"/>
<feature type="transmembrane region" description="Helical" evidence="7">
    <location>
        <begin position="94"/>
        <end position="118"/>
    </location>
</feature>
<comment type="caution">
    <text evidence="9">The sequence shown here is derived from an EMBL/GenBank/DDBJ whole genome shotgun (WGS) entry which is preliminary data.</text>
</comment>
<evidence type="ECO:0000256" key="2">
    <source>
        <dbReference type="ARBA" id="ARBA00022475"/>
    </source>
</evidence>
<dbReference type="GO" id="GO:0015031">
    <property type="term" value="P:protein transport"/>
    <property type="evidence" value="ECO:0007669"/>
    <property type="project" value="UniProtKB-KW"/>
</dbReference>
<keyword evidence="6" id="KW-0653">Protein transport</keyword>
<sequence>MIIRLFFEGGAFFMSLVYSMWILAIVQTVRFIIMYRGNKKPQKLKRTSDSILFFGSLSFLFGITGQMMGLIAAFDAVQCMEAASIKPGMLAGGLKVTFIAPLFGITFLILSAITWFVLRNLKKYPSKTEFKNH</sequence>
<dbReference type="InterPro" id="IPR002898">
    <property type="entry name" value="MotA_ExbB_proton_chnl"/>
</dbReference>
<gene>
    <name evidence="9" type="ORF">OM074_04805</name>
</gene>
<evidence type="ECO:0000256" key="3">
    <source>
        <dbReference type="ARBA" id="ARBA00022692"/>
    </source>
</evidence>
<evidence type="ECO:0000313" key="10">
    <source>
        <dbReference type="Proteomes" id="UP001207408"/>
    </source>
</evidence>
<organism evidence="9 10">
    <name type="scientific">Plebeiibacterium marinum</name>
    <dbReference type="NCBI Taxonomy" id="2992111"/>
    <lineage>
        <taxon>Bacteria</taxon>
        <taxon>Pseudomonadati</taxon>
        <taxon>Bacteroidota</taxon>
        <taxon>Bacteroidia</taxon>
        <taxon>Marinilabiliales</taxon>
        <taxon>Marinilabiliaceae</taxon>
        <taxon>Plebeiibacterium</taxon>
    </lineage>
</organism>
<keyword evidence="2" id="KW-1003">Cell membrane</keyword>
<evidence type="ECO:0000259" key="8">
    <source>
        <dbReference type="Pfam" id="PF01618"/>
    </source>
</evidence>
<feature type="transmembrane region" description="Helical" evidence="7">
    <location>
        <begin position="53"/>
        <end position="74"/>
    </location>
</feature>
<name>A0AAE3SIQ8_9BACT</name>
<keyword evidence="6" id="KW-0813">Transport</keyword>
<dbReference type="Pfam" id="PF01618">
    <property type="entry name" value="MotA_ExbB"/>
    <property type="match status" value="1"/>
</dbReference>
<evidence type="ECO:0000256" key="5">
    <source>
        <dbReference type="ARBA" id="ARBA00023136"/>
    </source>
</evidence>
<evidence type="ECO:0000256" key="1">
    <source>
        <dbReference type="ARBA" id="ARBA00004651"/>
    </source>
</evidence>
<dbReference type="RefSeq" id="WP_301198157.1">
    <property type="nucleotide sequence ID" value="NZ_JAPDPI010000006.1"/>
</dbReference>
<keyword evidence="4 7" id="KW-1133">Transmembrane helix</keyword>
<dbReference type="EMBL" id="JAPDPI010000006">
    <property type="protein sequence ID" value="MCW3804935.1"/>
    <property type="molecule type" value="Genomic_DNA"/>
</dbReference>
<evidence type="ECO:0000256" key="4">
    <source>
        <dbReference type="ARBA" id="ARBA00022989"/>
    </source>
</evidence>
<keyword evidence="3 7" id="KW-0812">Transmembrane</keyword>
<evidence type="ECO:0000256" key="7">
    <source>
        <dbReference type="SAM" id="Phobius"/>
    </source>
</evidence>
<feature type="transmembrane region" description="Helical" evidence="7">
    <location>
        <begin position="12"/>
        <end position="33"/>
    </location>
</feature>
<accession>A0AAE3SIQ8</accession>
<dbReference type="Proteomes" id="UP001207408">
    <property type="component" value="Unassembled WGS sequence"/>
</dbReference>